<evidence type="ECO:0000313" key="1">
    <source>
        <dbReference type="EMBL" id="WOK91416.1"/>
    </source>
</evidence>
<dbReference type="AlphaFoldDB" id="A0AAQ3JKE5"/>
<proteinExistence type="predicted"/>
<organism evidence="1 2">
    <name type="scientific">Canna indica</name>
    <name type="common">Indian-shot</name>
    <dbReference type="NCBI Taxonomy" id="4628"/>
    <lineage>
        <taxon>Eukaryota</taxon>
        <taxon>Viridiplantae</taxon>
        <taxon>Streptophyta</taxon>
        <taxon>Embryophyta</taxon>
        <taxon>Tracheophyta</taxon>
        <taxon>Spermatophyta</taxon>
        <taxon>Magnoliopsida</taxon>
        <taxon>Liliopsida</taxon>
        <taxon>Zingiberales</taxon>
        <taxon>Cannaceae</taxon>
        <taxon>Canna</taxon>
    </lineage>
</organism>
<dbReference type="EMBL" id="CP136890">
    <property type="protein sequence ID" value="WOK91416.1"/>
    <property type="molecule type" value="Genomic_DNA"/>
</dbReference>
<reference evidence="1 2" key="1">
    <citation type="submission" date="2023-10" db="EMBL/GenBank/DDBJ databases">
        <title>Chromosome-scale genome assembly provides insights into flower coloration mechanisms of Canna indica.</title>
        <authorList>
            <person name="Li C."/>
        </authorList>
    </citation>
    <scope>NUCLEOTIDE SEQUENCE [LARGE SCALE GENOMIC DNA]</scope>
    <source>
        <tissue evidence="1">Flower</tissue>
    </source>
</reference>
<keyword evidence="2" id="KW-1185">Reference proteome</keyword>
<protein>
    <submittedName>
        <fullName evidence="1">UDP-glycose:flavonoid glycosyltransferase</fullName>
    </submittedName>
</protein>
<dbReference type="Gene3D" id="3.40.50.2000">
    <property type="entry name" value="Glycogen Phosphorylase B"/>
    <property type="match status" value="1"/>
</dbReference>
<sequence length="69" mass="7292">MKLAVGMEGYDKDLVTAEEVEAKARWLMESDGGRELRERVVATNEIDGGGSVERRGVIISGVVGGGGEV</sequence>
<evidence type="ECO:0000313" key="2">
    <source>
        <dbReference type="Proteomes" id="UP001327560"/>
    </source>
</evidence>
<name>A0AAQ3JKE5_9LILI</name>
<dbReference type="Proteomes" id="UP001327560">
    <property type="component" value="Chromosome 1"/>
</dbReference>
<accession>A0AAQ3JKE5</accession>
<gene>
    <name evidence="1" type="ORF">Cni_G00107</name>
</gene>